<evidence type="ECO:0008006" key="4">
    <source>
        <dbReference type="Google" id="ProtNLM"/>
    </source>
</evidence>
<name>A0A5J4X0J4_9EUKA</name>
<sequence>MYSSIQQLLNGLPQNVLVSVCLHLVDKYHVNKNDIEEALKPSELERHQLDISERNGTAPTCMIVQSSQDHVENAQLQQEALQYNLPVKRTQTINDGETKLQQSKKKKKPALNVKECNRRHIAIKLLYDGEHYSGLAIQLHTKETIEEKIFDVLQRTKLIFGGSKECFWAKCGRTDAGVSSFGQVVSLFIRSTLPLGSSNVYPPYNENETYANYVRPNIQDKIKSLESSQIPQPPPVNTQLTQIDPHYDELDYIQILNGTLPPSIRALAWTDMPNNFNVRFSCDFRVYRYFFCKGNLDIDAMIHAAHLFKDNDLTPQYELAREQPLCLWDCQFQPLQFVRSKHHIKRILQELSVQASYLAVKLVMIYEQMRNMWEGDCSDILDDESEIDEEINTEQMKNNEKHDRKQRRKGKVLFQPFYQYNDVELPSLVEKTELRNTENYSRVLEIASVTEGQPAFDGCVVDEIDSVSVVSASFVSLELWLLFDYLERTDESDEMEDVDENESLVGVFLNGVKNECAAENRLLNCGFYCYLGVFDCIGDINTF</sequence>
<dbReference type="GO" id="GO:0031119">
    <property type="term" value="P:tRNA pseudouridine synthesis"/>
    <property type="evidence" value="ECO:0007669"/>
    <property type="project" value="TreeGrafter"/>
</dbReference>
<dbReference type="Proteomes" id="UP000324800">
    <property type="component" value="Unassembled WGS sequence"/>
</dbReference>
<evidence type="ECO:0000313" key="3">
    <source>
        <dbReference type="Proteomes" id="UP000324800"/>
    </source>
</evidence>
<dbReference type="GO" id="GO:1990481">
    <property type="term" value="P:mRNA pseudouridine synthesis"/>
    <property type="evidence" value="ECO:0007669"/>
    <property type="project" value="TreeGrafter"/>
</dbReference>
<protein>
    <recommendedName>
        <fullName evidence="4">tRNA pseudouridine synthase</fullName>
    </recommendedName>
</protein>
<evidence type="ECO:0000256" key="1">
    <source>
        <dbReference type="ARBA" id="ARBA00023235"/>
    </source>
</evidence>
<dbReference type="Gene3D" id="3.30.70.580">
    <property type="entry name" value="Pseudouridine synthase I, catalytic domain, N-terminal subdomain"/>
    <property type="match status" value="1"/>
</dbReference>
<dbReference type="AlphaFoldDB" id="A0A5J4X0J4"/>
<dbReference type="EMBL" id="SNRW01000494">
    <property type="protein sequence ID" value="KAA6400817.1"/>
    <property type="molecule type" value="Genomic_DNA"/>
</dbReference>
<dbReference type="SUPFAM" id="SSF55120">
    <property type="entry name" value="Pseudouridine synthase"/>
    <property type="match status" value="1"/>
</dbReference>
<dbReference type="GO" id="GO:0003723">
    <property type="term" value="F:RNA binding"/>
    <property type="evidence" value="ECO:0007669"/>
    <property type="project" value="InterPro"/>
</dbReference>
<comment type="caution">
    <text evidence="2">The sequence shown here is derived from an EMBL/GenBank/DDBJ whole genome shotgun (WGS) entry which is preliminary data.</text>
</comment>
<organism evidence="2 3">
    <name type="scientific">Streblomastix strix</name>
    <dbReference type="NCBI Taxonomy" id="222440"/>
    <lineage>
        <taxon>Eukaryota</taxon>
        <taxon>Metamonada</taxon>
        <taxon>Preaxostyla</taxon>
        <taxon>Oxymonadida</taxon>
        <taxon>Streblomastigidae</taxon>
        <taxon>Streblomastix</taxon>
    </lineage>
</organism>
<proteinExistence type="predicted"/>
<dbReference type="OrthoDB" id="25767at2759"/>
<dbReference type="GO" id="GO:0009982">
    <property type="term" value="F:pseudouridine synthase activity"/>
    <property type="evidence" value="ECO:0007669"/>
    <property type="project" value="InterPro"/>
</dbReference>
<gene>
    <name evidence="2" type="ORF">EZS28_003648</name>
</gene>
<keyword evidence="1" id="KW-0413">Isomerase</keyword>
<accession>A0A5J4X0J4</accession>
<dbReference type="InterPro" id="IPR020103">
    <property type="entry name" value="PsdUridine_synth_cat_dom_sf"/>
</dbReference>
<dbReference type="PANTHER" id="PTHR11142">
    <property type="entry name" value="PSEUDOURIDYLATE SYNTHASE"/>
    <property type="match status" value="1"/>
</dbReference>
<reference evidence="2 3" key="1">
    <citation type="submission" date="2019-03" db="EMBL/GenBank/DDBJ databases">
        <title>Single cell metagenomics reveals metabolic interactions within the superorganism composed of flagellate Streblomastix strix and complex community of Bacteroidetes bacteria on its surface.</title>
        <authorList>
            <person name="Treitli S.C."/>
            <person name="Kolisko M."/>
            <person name="Husnik F."/>
            <person name="Keeling P."/>
            <person name="Hampl V."/>
        </authorList>
    </citation>
    <scope>NUCLEOTIDE SEQUENCE [LARGE SCALE GENOMIC DNA]</scope>
    <source>
        <strain evidence="2">ST1C</strain>
    </source>
</reference>
<evidence type="ECO:0000313" key="2">
    <source>
        <dbReference type="EMBL" id="KAA6400817.1"/>
    </source>
</evidence>
<dbReference type="GO" id="GO:0005737">
    <property type="term" value="C:cytoplasm"/>
    <property type="evidence" value="ECO:0007669"/>
    <property type="project" value="TreeGrafter"/>
</dbReference>
<dbReference type="PANTHER" id="PTHR11142:SF5">
    <property type="entry name" value="TRNA PSEUDOURIDINE(38_39) SYNTHASE"/>
    <property type="match status" value="1"/>
</dbReference>
<dbReference type="InterPro" id="IPR020094">
    <property type="entry name" value="TruA/RsuA/RluB/E/F_N"/>
</dbReference>
<dbReference type="InterPro" id="IPR001406">
    <property type="entry name" value="PsdUridine_synth_TruA"/>
</dbReference>
<dbReference type="GO" id="GO:0005634">
    <property type="term" value="C:nucleus"/>
    <property type="evidence" value="ECO:0007669"/>
    <property type="project" value="TreeGrafter"/>
</dbReference>